<keyword evidence="2" id="KW-1185">Reference proteome</keyword>
<gene>
    <name evidence="1" type="ORF">CQW49_04570</name>
</gene>
<accession>A0A2D2CWY5</accession>
<dbReference type="EMBL" id="CP023737">
    <property type="protein sequence ID" value="ATQ67250.1"/>
    <property type="molecule type" value="Genomic_DNA"/>
</dbReference>
<organism evidence="1 2">
    <name type="scientific">Methylosinus trichosporium (strain ATCC 35070 / NCIMB 11131 / UNIQEM 75 / OB3b)</name>
    <dbReference type="NCBI Taxonomy" id="595536"/>
    <lineage>
        <taxon>Bacteria</taxon>
        <taxon>Pseudomonadati</taxon>
        <taxon>Pseudomonadota</taxon>
        <taxon>Alphaproteobacteria</taxon>
        <taxon>Hyphomicrobiales</taxon>
        <taxon>Methylocystaceae</taxon>
        <taxon>Methylosinus</taxon>
    </lineage>
</organism>
<dbReference type="AlphaFoldDB" id="A0A2D2CWY5"/>
<evidence type="ECO:0000313" key="2">
    <source>
        <dbReference type="Proteomes" id="UP000230709"/>
    </source>
</evidence>
<name>A0A2D2CWY5_METT3</name>
<dbReference type="RefSeq" id="WP_003612887.1">
    <property type="nucleotide sequence ID" value="NZ_ADVE02000001.1"/>
</dbReference>
<reference evidence="2" key="1">
    <citation type="submission" date="2017-10" db="EMBL/GenBank/DDBJ databases">
        <title>Completed PacBio SMRT sequence of Methylosinus trichosporium OB3b reveals presence of a third large plasmid.</title>
        <authorList>
            <person name="Charles T.C."/>
            <person name="Lynch M.D.J."/>
            <person name="Heil J.R."/>
            <person name="Cheng J."/>
        </authorList>
    </citation>
    <scope>NUCLEOTIDE SEQUENCE [LARGE SCALE GENOMIC DNA]</scope>
    <source>
        <strain evidence="2">OB3b</strain>
    </source>
</reference>
<protein>
    <submittedName>
        <fullName evidence="1">Uncharacterized protein</fullName>
    </submittedName>
</protein>
<dbReference type="KEGG" id="mtw:CQW49_04570"/>
<sequence>MSIADRSAANSETSISAGANSKIVLSHSFVAENKTRVVRFGATPMLESAGDNMIRDNVTNVKGVMAMVGMQ</sequence>
<evidence type="ECO:0000313" key="1">
    <source>
        <dbReference type="EMBL" id="ATQ67250.1"/>
    </source>
</evidence>
<proteinExistence type="predicted"/>
<dbReference type="Proteomes" id="UP000230709">
    <property type="component" value="Chromosome"/>
</dbReference>